<proteinExistence type="predicted"/>
<feature type="region of interest" description="Disordered" evidence="1">
    <location>
        <begin position="130"/>
        <end position="234"/>
    </location>
</feature>
<feature type="region of interest" description="Disordered" evidence="1">
    <location>
        <begin position="317"/>
        <end position="374"/>
    </location>
</feature>
<name>A0A9W8NIJ3_9PEZI</name>
<evidence type="ECO:0000313" key="3">
    <source>
        <dbReference type="Proteomes" id="UP001148614"/>
    </source>
</evidence>
<feature type="compositionally biased region" description="Basic and acidic residues" evidence="1">
    <location>
        <begin position="362"/>
        <end position="374"/>
    </location>
</feature>
<keyword evidence="3" id="KW-1185">Reference proteome</keyword>
<dbReference type="AlphaFoldDB" id="A0A9W8NIJ3"/>
<feature type="compositionally biased region" description="Low complexity" evidence="1">
    <location>
        <begin position="130"/>
        <end position="141"/>
    </location>
</feature>
<evidence type="ECO:0000313" key="2">
    <source>
        <dbReference type="EMBL" id="KAJ3577788.1"/>
    </source>
</evidence>
<dbReference type="Proteomes" id="UP001148614">
    <property type="component" value="Unassembled WGS sequence"/>
</dbReference>
<accession>A0A9W8NIJ3</accession>
<gene>
    <name evidence="2" type="ORF">NPX13_g2778</name>
</gene>
<reference evidence="2" key="1">
    <citation type="submission" date="2022-07" db="EMBL/GenBank/DDBJ databases">
        <title>Genome Sequence of Xylaria arbuscula.</title>
        <authorList>
            <person name="Buettner E."/>
        </authorList>
    </citation>
    <scope>NUCLEOTIDE SEQUENCE</scope>
    <source>
        <strain evidence="2">VT107</strain>
    </source>
</reference>
<comment type="caution">
    <text evidence="2">The sequence shown here is derived from an EMBL/GenBank/DDBJ whole genome shotgun (WGS) entry which is preliminary data.</text>
</comment>
<protein>
    <recommendedName>
        <fullName evidence="4">BZIP domain-containing protein</fullName>
    </recommendedName>
</protein>
<sequence length="392" mass="43960">MDEDWTRISDSALRKRVQNRLAQRKHRRKIQDQATSQGQLSSNDKAQEQHQWSCENGDEYSSSSQAMMHSGPDSARSQPGMNDNFEDATLAYTANDLFKPHEYRNTQWNTSNHGDNGLVDPNLVVGLAGDPTVTTLPTTFRTDVRSLRSRQPHQNEMERQLGTLNNAGGTDLDMPFDLDISTQPGISNQARNHFQSPLHRQQAARFSSRSSNAGGVNPSTSPISRYSPPDLNDLAEDNETCVVYYPRKKGVGSRSRRPVAEQRLDTNLNYRESSVRAPAQAQRQLSPSPSPTHSSGSEALLRHGIDLNQILAYCDETERRGSTSTRSRDIAPPPPSRRRSEAVCSDSSHSNSELQRQSQRSIRGDDQTDLDYSRQRPKVAKVVVIFMEDDNR</sequence>
<feature type="compositionally biased region" description="Polar residues" evidence="1">
    <location>
        <begin position="345"/>
        <end position="361"/>
    </location>
</feature>
<evidence type="ECO:0000256" key="1">
    <source>
        <dbReference type="SAM" id="MobiDB-lite"/>
    </source>
</evidence>
<evidence type="ECO:0008006" key="4">
    <source>
        <dbReference type="Google" id="ProtNLM"/>
    </source>
</evidence>
<feature type="region of interest" description="Disordered" evidence="1">
    <location>
        <begin position="1"/>
        <end position="84"/>
    </location>
</feature>
<feature type="compositionally biased region" description="Polar residues" evidence="1">
    <location>
        <begin position="180"/>
        <end position="199"/>
    </location>
</feature>
<organism evidence="2 3">
    <name type="scientific">Xylaria arbuscula</name>
    <dbReference type="NCBI Taxonomy" id="114810"/>
    <lineage>
        <taxon>Eukaryota</taxon>
        <taxon>Fungi</taxon>
        <taxon>Dikarya</taxon>
        <taxon>Ascomycota</taxon>
        <taxon>Pezizomycotina</taxon>
        <taxon>Sordariomycetes</taxon>
        <taxon>Xylariomycetidae</taxon>
        <taxon>Xylariales</taxon>
        <taxon>Xylariaceae</taxon>
        <taxon>Xylaria</taxon>
    </lineage>
</organism>
<dbReference type="EMBL" id="JANPWZ010000309">
    <property type="protein sequence ID" value="KAJ3577788.1"/>
    <property type="molecule type" value="Genomic_DNA"/>
</dbReference>
<feature type="region of interest" description="Disordered" evidence="1">
    <location>
        <begin position="249"/>
        <end position="298"/>
    </location>
</feature>
<feature type="compositionally biased region" description="Polar residues" evidence="1">
    <location>
        <begin position="212"/>
        <end position="224"/>
    </location>
</feature>
<feature type="compositionally biased region" description="Low complexity" evidence="1">
    <location>
        <begin position="200"/>
        <end position="211"/>
    </location>
</feature>
<feature type="compositionally biased region" description="Basic residues" evidence="1">
    <location>
        <begin position="14"/>
        <end position="29"/>
    </location>
</feature>
<feature type="compositionally biased region" description="Polar residues" evidence="1">
    <location>
        <begin position="32"/>
        <end position="67"/>
    </location>
</feature>
<feature type="compositionally biased region" description="Basic and acidic residues" evidence="1">
    <location>
        <begin position="317"/>
        <end position="329"/>
    </location>
</feature>